<name>A0A2H0BWY1_9BACT</name>
<proteinExistence type="predicted"/>
<organism evidence="1 2">
    <name type="scientific">Candidatus Roizmanbacteria bacterium CG22_combo_CG10-13_8_21_14_all_38_20</name>
    <dbReference type="NCBI Taxonomy" id="1974862"/>
    <lineage>
        <taxon>Bacteria</taxon>
        <taxon>Candidatus Roizmaniibacteriota</taxon>
    </lineage>
</organism>
<gene>
    <name evidence="1" type="ORF">COW99_00095</name>
</gene>
<comment type="caution">
    <text evidence="1">The sequence shown here is derived from an EMBL/GenBank/DDBJ whole genome shotgun (WGS) entry which is preliminary data.</text>
</comment>
<evidence type="ECO:0000313" key="2">
    <source>
        <dbReference type="Proteomes" id="UP000231246"/>
    </source>
</evidence>
<accession>A0A2H0BWY1</accession>
<dbReference type="EMBL" id="PCTA01000002">
    <property type="protein sequence ID" value="PIP62195.1"/>
    <property type="molecule type" value="Genomic_DNA"/>
</dbReference>
<evidence type="ECO:0008006" key="3">
    <source>
        <dbReference type="Google" id="ProtNLM"/>
    </source>
</evidence>
<dbReference type="Proteomes" id="UP000231246">
    <property type="component" value="Unassembled WGS sequence"/>
</dbReference>
<protein>
    <recommendedName>
        <fullName evidence="3">LTD domain-containing protein</fullName>
    </recommendedName>
</protein>
<evidence type="ECO:0000313" key="1">
    <source>
        <dbReference type="EMBL" id="PIP62195.1"/>
    </source>
</evidence>
<sequence length="157" mass="17781">MKQLLIIQAKPNPSGKDRLGNVVPSSQLAGEWVDFKNSGDEDYPLQNIRLHHIAYTAQYPNGVWEEVMIFRGVLGVSRVIRVHSGGEIPLENLYQVDRSGADYHLFTGGNYIWNNNRPDSPRLVLQQNNQTHELDRASYSAYPPEGRVLKRVGNNLL</sequence>
<reference evidence="1 2" key="1">
    <citation type="submission" date="2017-09" db="EMBL/GenBank/DDBJ databases">
        <title>Depth-based differentiation of microbial function through sediment-hosted aquifers and enrichment of novel symbionts in the deep terrestrial subsurface.</title>
        <authorList>
            <person name="Probst A.J."/>
            <person name="Ladd B."/>
            <person name="Jarett J.K."/>
            <person name="Geller-Mcgrath D.E."/>
            <person name="Sieber C.M."/>
            <person name="Emerson J.B."/>
            <person name="Anantharaman K."/>
            <person name="Thomas B.C."/>
            <person name="Malmstrom R."/>
            <person name="Stieglmeier M."/>
            <person name="Klingl A."/>
            <person name="Woyke T."/>
            <person name="Ryan C.M."/>
            <person name="Banfield J.F."/>
        </authorList>
    </citation>
    <scope>NUCLEOTIDE SEQUENCE [LARGE SCALE GENOMIC DNA]</scope>
    <source>
        <strain evidence="1">CG22_combo_CG10-13_8_21_14_all_38_20</strain>
    </source>
</reference>
<dbReference type="AlphaFoldDB" id="A0A2H0BWY1"/>